<dbReference type="AlphaFoldDB" id="A0A828Y5Q0"/>
<name>A0A828Y5Q0_9LEPT</name>
<dbReference type="Proteomes" id="UP000006339">
    <property type="component" value="Unassembled WGS sequence"/>
</dbReference>
<evidence type="ECO:0000313" key="2">
    <source>
        <dbReference type="Proteomes" id="UP000006339"/>
    </source>
</evidence>
<organism evidence="1 2">
    <name type="scientific">Leptospira kirschneri str. 200802841</name>
    <dbReference type="NCBI Taxonomy" id="1193047"/>
    <lineage>
        <taxon>Bacteria</taxon>
        <taxon>Pseudomonadati</taxon>
        <taxon>Spirochaetota</taxon>
        <taxon>Spirochaetia</taxon>
        <taxon>Leptospirales</taxon>
        <taxon>Leptospiraceae</taxon>
        <taxon>Leptospira</taxon>
    </lineage>
</organism>
<dbReference type="EMBL" id="AKWH02000032">
    <property type="protein sequence ID" value="EKO51742.1"/>
    <property type="molecule type" value="Genomic_DNA"/>
</dbReference>
<evidence type="ECO:0000313" key="1">
    <source>
        <dbReference type="EMBL" id="EKO51742.1"/>
    </source>
</evidence>
<accession>A0A828Y5Q0</accession>
<proteinExistence type="predicted"/>
<sequence>MLVASRIRLDFLTSISLTLELSQNRPSSVFFIKPNQQLIVDTFFQKLHLYTVHS</sequence>
<protein>
    <submittedName>
        <fullName evidence="1">Uncharacterized protein</fullName>
    </submittedName>
</protein>
<reference evidence="1" key="1">
    <citation type="submission" date="2012-10" db="EMBL/GenBank/DDBJ databases">
        <authorList>
            <person name="Harkins D.M."/>
            <person name="Durkin A.S."/>
            <person name="Brinkac L.M."/>
            <person name="Selengut J.D."/>
            <person name="Sanka R."/>
            <person name="DePew J."/>
            <person name="Purushe J."/>
            <person name="Picardeau M."/>
            <person name="Werts C."/>
            <person name="Goarant C."/>
            <person name="Vinetz J.M."/>
            <person name="Sutton G.G."/>
            <person name="Nelson W.C."/>
            <person name="Fouts D.E."/>
        </authorList>
    </citation>
    <scope>NUCLEOTIDE SEQUENCE [LARGE SCALE GENOMIC DNA]</scope>
    <source>
        <strain evidence="1">200802841</strain>
    </source>
</reference>
<comment type="caution">
    <text evidence="1">The sequence shown here is derived from an EMBL/GenBank/DDBJ whole genome shotgun (WGS) entry which is preliminary data.</text>
</comment>
<keyword evidence="2" id="KW-1185">Reference proteome</keyword>
<gene>
    <name evidence="1" type="ORF">LEP1GSC131_1475</name>
</gene>